<dbReference type="GO" id="GO:0019693">
    <property type="term" value="P:ribose phosphate metabolic process"/>
    <property type="evidence" value="ECO:0007669"/>
    <property type="project" value="TreeGrafter"/>
</dbReference>
<organism evidence="9 10">
    <name type="scientific">Mucilaginibacter yixingensis</name>
    <dbReference type="NCBI Taxonomy" id="1295612"/>
    <lineage>
        <taxon>Bacteria</taxon>
        <taxon>Pseudomonadati</taxon>
        <taxon>Bacteroidota</taxon>
        <taxon>Sphingobacteriia</taxon>
        <taxon>Sphingobacteriales</taxon>
        <taxon>Sphingobacteriaceae</taxon>
        <taxon>Mucilaginibacter</taxon>
    </lineage>
</organism>
<comment type="caution">
    <text evidence="9">The sequence shown here is derived from an EMBL/GenBank/DDBJ whole genome shotgun (WGS) entry which is preliminary data.</text>
</comment>
<name>A0A2T5J8B4_9SPHI</name>
<dbReference type="GO" id="GO:0005829">
    <property type="term" value="C:cytosol"/>
    <property type="evidence" value="ECO:0007669"/>
    <property type="project" value="TreeGrafter"/>
</dbReference>
<evidence type="ECO:0000256" key="6">
    <source>
        <dbReference type="ARBA" id="ARBA00032162"/>
    </source>
</evidence>
<dbReference type="SUPFAM" id="SSF55811">
    <property type="entry name" value="Nudix"/>
    <property type="match status" value="1"/>
</dbReference>
<dbReference type="InterPro" id="IPR015797">
    <property type="entry name" value="NUDIX_hydrolase-like_dom_sf"/>
</dbReference>
<gene>
    <name evidence="9" type="ORF">C8P68_105211</name>
</gene>
<evidence type="ECO:0000256" key="1">
    <source>
        <dbReference type="ARBA" id="ARBA00000847"/>
    </source>
</evidence>
<dbReference type="OrthoDB" id="9806150at2"/>
<dbReference type="AlphaFoldDB" id="A0A2T5J8B4"/>
<dbReference type="PROSITE" id="PS51462">
    <property type="entry name" value="NUDIX"/>
    <property type="match status" value="1"/>
</dbReference>
<evidence type="ECO:0000313" key="9">
    <source>
        <dbReference type="EMBL" id="PTQ95703.1"/>
    </source>
</evidence>
<keyword evidence="5" id="KW-0378">Hydrolase</keyword>
<evidence type="ECO:0000256" key="4">
    <source>
        <dbReference type="ARBA" id="ARBA00016377"/>
    </source>
</evidence>
<protein>
    <recommendedName>
        <fullName evidence="4">GDP-mannose pyrophosphatase</fullName>
    </recommendedName>
    <alternativeName>
        <fullName evidence="6">GDP-mannose hydrolase</fullName>
    </alternativeName>
    <alternativeName>
        <fullName evidence="7">GDPMK</fullName>
    </alternativeName>
</protein>
<comment type="cofactor">
    <cofactor evidence="2">
        <name>Mg(2+)</name>
        <dbReference type="ChEBI" id="CHEBI:18420"/>
    </cofactor>
</comment>
<evidence type="ECO:0000256" key="2">
    <source>
        <dbReference type="ARBA" id="ARBA00001946"/>
    </source>
</evidence>
<dbReference type="Proteomes" id="UP000244168">
    <property type="component" value="Unassembled WGS sequence"/>
</dbReference>
<evidence type="ECO:0000256" key="7">
    <source>
        <dbReference type="ARBA" id="ARBA00032272"/>
    </source>
</evidence>
<accession>A0A2T5J8B4</accession>
<evidence type="ECO:0000313" key="10">
    <source>
        <dbReference type="Proteomes" id="UP000244168"/>
    </source>
</evidence>
<reference evidence="9 10" key="1">
    <citation type="submission" date="2018-04" db="EMBL/GenBank/DDBJ databases">
        <title>Genomic Encyclopedia of Archaeal and Bacterial Type Strains, Phase II (KMG-II): from individual species to whole genera.</title>
        <authorList>
            <person name="Goeker M."/>
        </authorList>
    </citation>
    <scope>NUCLEOTIDE SEQUENCE [LARGE SCALE GENOMIC DNA]</scope>
    <source>
        <strain evidence="9 10">DSM 26809</strain>
    </source>
</reference>
<dbReference type="GO" id="GO:0016787">
    <property type="term" value="F:hydrolase activity"/>
    <property type="evidence" value="ECO:0007669"/>
    <property type="project" value="UniProtKB-KW"/>
</dbReference>
<comment type="similarity">
    <text evidence="3">Belongs to the Nudix hydrolase family. NudK subfamily.</text>
</comment>
<dbReference type="PANTHER" id="PTHR11839">
    <property type="entry name" value="UDP/ADP-SUGAR PYROPHOSPHATASE"/>
    <property type="match status" value="1"/>
</dbReference>
<dbReference type="Pfam" id="PF00293">
    <property type="entry name" value="NUDIX"/>
    <property type="match status" value="1"/>
</dbReference>
<sequence>MQNPEENPWAITSQQNIYDNPWINVTEYQVINPSGNPGIYGKVHFKNRAIGVVTLDADMNTYLVGQYRFPIDEYSWELPEGGGPLGIEPIEGAKRELLEETGLIAHEWTEIQRMHLSNSVSDELCFLFLARNLEQHEAEPEETEQLQVRKLPFKDVYEMVCNGQITDSMTVAAVLRVQLMILEGKI</sequence>
<keyword evidence="10" id="KW-1185">Reference proteome</keyword>
<evidence type="ECO:0000259" key="8">
    <source>
        <dbReference type="PROSITE" id="PS51462"/>
    </source>
</evidence>
<proteinExistence type="inferred from homology"/>
<dbReference type="GO" id="GO:0006753">
    <property type="term" value="P:nucleoside phosphate metabolic process"/>
    <property type="evidence" value="ECO:0007669"/>
    <property type="project" value="TreeGrafter"/>
</dbReference>
<evidence type="ECO:0000256" key="3">
    <source>
        <dbReference type="ARBA" id="ARBA00007275"/>
    </source>
</evidence>
<comment type="catalytic activity">
    <reaction evidence="1">
        <text>GDP-alpha-D-mannose + H2O = alpha-D-mannose 1-phosphate + GMP + 2 H(+)</text>
        <dbReference type="Rhea" id="RHEA:27978"/>
        <dbReference type="ChEBI" id="CHEBI:15377"/>
        <dbReference type="ChEBI" id="CHEBI:15378"/>
        <dbReference type="ChEBI" id="CHEBI:57527"/>
        <dbReference type="ChEBI" id="CHEBI:58115"/>
        <dbReference type="ChEBI" id="CHEBI:58409"/>
    </reaction>
</comment>
<dbReference type="PANTHER" id="PTHR11839:SF18">
    <property type="entry name" value="NUDIX HYDROLASE DOMAIN-CONTAINING PROTEIN"/>
    <property type="match status" value="1"/>
</dbReference>
<feature type="domain" description="Nudix hydrolase" evidence="8">
    <location>
        <begin position="45"/>
        <end position="173"/>
    </location>
</feature>
<dbReference type="Gene3D" id="3.90.79.10">
    <property type="entry name" value="Nucleoside Triphosphate Pyrophosphohydrolase"/>
    <property type="match status" value="1"/>
</dbReference>
<dbReference type="InterPro" id="IPR000086">
    <property type="entry name" value="NUDIX_hydrolase_dom"/>
</dbReference>
<dbReference type="EMBL" id="QAOQ01000005">
    <property type="protein sequence ID" value="PTQ95703.1"/>
    <property type="molecule type" value="Genomic_DNA"/>
</dbReference>
<evidence type="ECO:0000256" key="5">
    <source>
        <dbReference type="ARBA" id="ARBA00022801"/>
    </source>
</evidence>
<dbReference type="CDD" id="cd24161">
    <property type="entry name" value="NUDIX_ADPRase_Ndx2"/>
    <property type="match status" value="1"/>
</dbReference>
<dbReference type="RefSeq" id="WP_107829201.1">
    <property type="nucleotide sequence ID" value="NZ_CP160205.1"/>
</dbReference>